<feature type="transmembrane region" description="Helical" evidence="7">
    <location>
        <begin position="664"/>
        <end position="681"/>
    </location>
</feature>
<organism evidence="10 11">
    <name type="scientific">Mycoplasma yeatsii</name>
    <dbReference type="NCBI Taxonomy" id="51365"/>
    <lineage>
        <taxon>Bacteria</taxon>
        <taxon>Bacillati</taxon>
        <taxon>Mycoplasmatota</taxon>
        <taxon>Mollicutes</taxon>
        <taxon>Mycoplasmataceae</taxon>
        <taxon>Mycoplasma</taxon>
    </lineage>
</organism>
<keyword evidence="3" id="KW-1003">Cell membrane</keyword>
<evidence type="ECO:0000256" key="8">
    <source>
        <dbReference type="SAM" id="Coils"/>
    </source>
</evidence>
<keyword evidence="5 7" id="KW-1133">Transmembrane helix</keyword>
<dbReference type="CDD" id="cd06261">
    <property type="entry name" value="TM_PBP2"/>
    <property type="match status" value="2"/>
</dbReference>
<dbReference type="PANTHER" id="PTHR30043">
    <property type="entry name" value="PHOSPHONATES TRANSPORT SYSTEM PERMEASE PROTEIN"/>
    <property type="match status" value="1"/>
</dbReference>
<feature type="transmembrane region" description="Helical" evidence="7">
    <location>
        <begin position="156"/>
        <end position="174"/>
    </location>
</feature>
<evidence type="ECO:0000313" key="10">
    <source>
        <dbReference type="EMBL" id="MDQ0567681.1"/>
    </source>
</evidence>
<feature type="transmembrane region" description="Helical" evidence="7">
    <location>
        <begin position="254"/>
        <end position="275"/>
    </location>
</feature>
<keyword evidence="6 7" id="KW-0472">Membrane</keyword>
<protein>
    <submittedName>
        <fullName evidence="10">Phosphonate transport system permease protein</fullName>
    </submittedName>
</protein>
<feature type="transmembrane region" description="Helical" evidence="7">
    <location>
        <begin position="21"/>
        <end position="41"/>
    </location>
</feature>
<feature type="transmembrane region" description="Helical" evidence="7">
    <location>
        <begin position="557"/>
        <end position="583"/>
    </location>
</feature>
<dbReference type="InterPro" id="IPR035906">
    <property type="entry name" value="MetI-like_sf"/>
</dbReference>
<evidence type="ECO:0000256" key="4">
    <source>
        <dbReference type="ARBA" id="ARBA00022692"/>
    </source>
</evidence>
<evidence type="ECO:0000256" key="5">
    <source>
        <dbReference type="ARBA" id="ARBA00022989"/>
    </source>
</evidence>
<evidence type="ECO:0000256" key="3">
    <source>
        <dbReference type="ARBA" id="ARBA00022475"/>
    </source>
</evidence>
<feature type="transmembrane region" description="Helical" evidence="7">
    <location>
        <begin position="223"/>
        <end position="242"/>
    </location>
</feature>
<comment type="caution">
    <text evidence="10">The sequence shown here is derived from an EMBL/GenBank/DDBJ whole genome shotgun (WGS) entry which is preliminary data.</text>
</comment>
<keyword evidence="8" id="KW-0175">Coiled coil</keyword>
<comment type="similarity">
    <text evidence="7">Belongs to the binding-protein-dependent transport system permease family.</text>
</comment>
<evidence type="ECO:0000256" key="2">
    <source>
        <dbReference type="ARBA" id="ARBA00022448"/>
    </source>
</evidence>
<feature type="coiled-coil region" evidence="8">
    <location>
        <begin position="757"/>
        <end position="863"/>
    </location>
</feature>
<feature type="domain" description="ABC transmembrane type-1" evidence="9">
    <location>
        <begin position="503"/>
        <end position="685"/>
    </location>
</feature>
<gene>
    <name evidence="10" type="ORF">J2Z63_000324</name>
</gene>
<evidence type="ECO:0000313" key="11">
    <source>
        <dbReference type="Proteomes" id="UP001236620"/>
    </source>
</evidence>
<feature type="domain" description="ABC transmembrane type-1" evidence="9">
    <location>
        <begin position="88"/>
        <end position="276"/>
    </location>
</feature>
<evidence type="ECO:0000256" key="1">
    <source>
        <dbReference type="ARBA" id="ARBA00004651"/>
    </source>
</evidence>
<evidence type="ECO:0000259" key="9">
    <source>
        <dbReference type="PROSITE" id="PS50928"/>
    </source>
</evidence>
<feature type="transmembrane region" description="Helical" evidence="7">
    <location>
        <begin position="441"/>
        <end position="458"/>
    </location>
</feature>
<reference evidence="10" key="1">
    <citation type="submission" date="2023-07" db="EMBL/GenBank/DDBJ databases">
        <title>Genomic Encyclopedia of Type Strains, Phase IV (KMG-IV): sequencing the most valuable type-strain genomes for metagenomic binning, comparative biology and taxonomic classification.</title>
        <authorList>
            <person name="Goeker M."/>
        </authorList>
    </citation>
    <scope>NUCLEOTIDE SEQUENCE [LARGE SCALE GENOMIC DNA]</scope>
    <source>
        <strain evidence="10">DSM 22019</strain>
    </source>
</reference>
<dbReference type="Proteomes" id="UP001236620">
    <property type="component" value="Unassembled WGS sequence"/>
</dbReference>
<feature type="transmembrane region" description="Helical" evidence="7">
    <location>
        <begin position="129"/>
        <end position="150"/>
    </location>
</feature>
<dbReference type="SUPFAM" id="SSF161098">
    <property type="entry name" value="MetI-like"/>
    <property type="match status" value="2"/>
</dbReference>
<dbReference type="InterPro" id="IPR000515">
    <property type="entry name" value="MetI-like"/>
</dbReference>
<dbReference type="PROSITE" id="PS50928">
    <property type="entry name" value="ABC_TM1"/>
    <property type="match status" value="2"/>
</dbReference>
<keyword evidence="11" id="KW-1185">Reference proteome</keyword>
<accession>A0ABU0NE10</accession>
<evidence type="ECO:0000256" key="6">
    <source>
        <dbReference type="ARBA" id="ARBA00023136"/>
    </source>
</evidence>
<dbReference type="RefSeq" id="WP_307444538.1">
    <property type="nucleotide sequence ID" value="NZ_JAUSWP010000002.1"/>
</dbReference>
<evidence type="ECO:0000256" key="7">
    <source>
        <dbReference type="RuleBase" id="RU363032"/>
    </source>
</evidence>
<feature type="transmembrane region" description="Helical" evidence="7">
    <location>
        <begin position="506"/>
        <end position="527"/>
    </location>
</feature>
<comment type="subcellular location">
    <subcellularLocation>
        <location evidence="1 7">Cell membrane</location>
        <topology evidence="1 7">Multi-pass membrane protein</topology>
    </subcellularLocation>
</comment>
<dbReference type="EMBL" id="JAUSWP010000002">
    <property type="protein sequence ID" value="MDQ0567681.1"/>
    <property type="molecule type" value="Genomic_DNA"/>
</dbReference>
<keyword evidence="2 7" id="KW-0813">Transport</keyword>
<name>A0ABU0NE10_9MOLU</name>
<proteinExistence type="inferred from homology"/>
<keyword evidence="4 7" id="KW-0812">Transmembrane</keyword>
<dbReference type="Pfam" id="PF00528">
    <property type="entry name" value="BPD_transp_1"/>
    <property type="match status" value="2"/>
</dbReference>
<feature type="transmembrane region" description="Helical" evidence="7">
    <location>
        <begin position="92"/>
        <end position="117"/>
    </location>
</feature>
<dbReference type="PANTHER" id="PTHR30043:SF1">
    <property type="entry name" value="ABC TRANSPORT SYSTEM PERMEASE PROTEIN P69"/>
    <property type="match status" value="1"/>
</dbReference>
<sequence length="891" mass="103578">MFLKNKTFKVGNSFSKRPKKVFITSFLVVSIAIILLGFILLDSEWLKFFKNIDQLNELISNFFKWDFADWSESRLGARSFLSRVFALLLETITYSFFGTFIGVILCLPVALLAARSIIKNNFINQSARIFLSIFRTIPTFAFAIIIKGFFDTVSSVIAVGVIFFSFSVAGKLFFEKIEQIDVKVYTSLQSTGTTRIQAFRKAVIPQISRDLLSISLYALEINIRYLSIVATAVGITSFGGVIQETIGNSEYNKTGFLLTLFSSVILIIELLIILIKKYVLEDKDQVLEYKIINKSLKSIRKIDNTNALKFYVNHILVKDINDKLSKLTDKNEIQHLKKIRREKIREYIAEHRKNVKQDKLEYKTLLKNTDNDLFIKIDSIDQTVRIDQKTTAKLNFLVLKAKEELKNVIDASTKLELKEFKENLTVEQTLKSRRKNYIKRLVFGLILISMFIYSATTIDFKLASSEQAKDTGKVILEILNINWRSLILTDPTNRVDFPVVSLLWEALSMAIVATFIGGIIAFILGLLSSTKVTNKYVSIPFMFITTVMRSIPTYMYAYVFVFIVGFGPFPGMLALVMGSIGMLTKYNREIYERINMKIIYQLKSMGLSWWQVFRHGVLAQTKNETISYIIYRFELNFKEVAALGIVSAGNIGFIMNSYFRDRLFAEFGAVIFGLIIFTLVIENISTTLRKKFLEDKNLKFIDWIINKYRHFKFPVYKAKLKLFNKELTTSYFEAEAFNSYVKQEKWIDALIKDGQTKQDIYNQLKDYEKEFRMFRENMVSNINDKTKQDLETAKTNYTHTLNNLKQEFVIKKQQLNEFKLETQNQIKLLDNQEISNDQKHDQINDLKAKYNLEKQELINIKNLIRHLKHDYKKTKLYSKQIRKIKLLNLDY</sequence>
<dbReference type="Gene3D" id="1.10.3720.10">
    <property type="entry name" value="MetI-like"/>
    <property type="match status" value="2"/>
</dbReference>
<feature type="transmembrane region" description="Helical" evidence="7">
    <location>
        <begin position="640"/>
        <end position="658"/>
    </location>
</feature>